<evidence type="ECO:0000256" key="4">
    <source>
        <dbReference type="ARBA" id="ARBA00022741"/>
    </source>
</evidence>
<accession>A0A927F5E1</accession>
<keyword evidence="4" id="KW-0547">Nucleotide-binding</keyword>
<evidence type="ECO:0000256" key="1">
    <source>
        <dbReference type="ARBA" id="ARBA00005417"/>
    </source>
</evidence>
<feature type="compositionally biased region" description="Pro residues" evidence="6">
    <location>
        <begin position="350"/>
        <end position="364"/>
    </location>
</feature>
<dbReference type="Gene3D" id="3.40.50.300">
    <property type="entry name" value="P-loop containing nucleotide triphosphate hydrolases"/>
    <property type="match status" value="1"/>
</dbReference>
<comment type="caution">
    <text evidence="8">The sequence shown here is derived from an EMBL/GenBank/DDBJ whole genome shotgun (WGS) entry which is preliminary data.</text>
</comment>
<dbReference type="Proteomes" id="UP000622317">
    <property type="component" value="Unassembled WGS sequence"/>
</dbReference>
<evidence type="ECO:0000256" key="6">
    <source>
        <dbReference type="SAM" id="MobiDB-lite"/>
    </source>
</evidence>
<reference evidence="8" key="1">
    <citation type="submission" date="2020-09" db="EMBL/GenBank/DDBJ databases">
        <title>Pelagicoccus enzymogenes sp. nov. with an EPS production, isolated from marine sediment.</title>
        <authorList>
            <person name="Feng X."/>
        </authorList>
    </citation>
    <scope>NUCLEOTIDE SEQUENCE</scope>
    <source>
        <strain evidence="8">NFK12</strain>
    </source>
</reference>
<evidence type="ECO:0000259" key="7">
    <source>
        <dbReference type="PROSITE" id="PS50893"/>
    </source>
</evidence>
<keyword evidence="2" id="KW-0813">Transport</keyword>
<comment type="similarity">
    <text evidence="1">Belongs to the ABC transporter superfamily.</text>
</comment>
<organism evidence="8 9">
    <name type="scientific">Pelagicoccus enzymogenes</name>
    <dbReference type="NCBI Taxonomy" id="2773457"/>
    <lineage>
        <taxon>Bacteria</taxon>
        <taxon>Pseudomonadati</taxon>
        <taxon>Verrucomicrobiota</taxon>
        <taxon>Opitutia</taxon>
        <taxon>Puniceicoccales</taxon>
        <taxon>Pelagicoccaceae</taxon>
        <taxon>Pelagicoccus</taxon>
    </lineage>
</organism>
<dbReference type="SMART" id="SM00382">
    <property type="entry name" value="AAA"/>
    <property type="match status" value="1"/>
</dbReference>
<sequence>MTTPKHTIEVEQLHKRFGKIDAVDGISFKVEKGQIVGFLGPNGAGKSTTMRILTGFNRATSGVAKICGVSVAADPHFIKRRIGYMPENNPLPLDLRVREYLKYRAKVKEIPFGKRRRAIEQALESCDLTRAQDRIIGKLSKGFRQRVGIADAILANPDVIIMDEPTIGLDPHQVILIRDLIASLRGRMTVIISSHILPEIEMTCDQIIIINHGKIVGQGSPAQLRDTFIDHTTYEVEIAGTTKELETALATIASELQVERISERGEDGYATAEIQIKGKRDYGERLFKTLAAHPHLRTRSLRSKMAPLEDVFLAATRRSWEEVDSNLLEGPVPPAPQQPDQPQANQTPATPIPNEPAQPPSPETPKPEPK</sequence>
<dbReference type="GO" id="GO:0016887">
    <property type="term" value="F:ATP hydrolysis activity"/>
    <property type="evidence" value="ECO:0007669"/>
    <property type="project" value="InterPro"/>
</dbReference>
<feature type="domain" description="ABC transporter" evidence="7">
    <location>
        <begin position="8"/>
        <end position="237"/>
    </location>
</feature>
<evidence type="ECO:0000256" key="5">
    <source>
        <dbReference type="ARBA" id="ARBA00022840"/>
    </source>
</evidence>
<keyword evidence="9" id="KW-1185">Reference proteome</keyword>
<dbReference type="InterPro" id="IPR003593">
    <property type="entry name" value="AAA+_ATPase"/>
</dbReference>
<evidence type="ECO:0000256" key="2">
    <source>
        <dbReference type="ARBA" id="ARBA00022448"/>
    </source>
</evidence>
<name>A0A927F5E1_9BACT</name>
<dbReference type="Pfam" id="PF00005">
    <property type="entry name" value="ABC_tran"/>
    <property type="match status" value="1"/>
</dbReference>
<feature type="compositionally biased region" description="Low complexity" evidence="6">
    <location>
        <begin position="340"/>
        <end position="349"/>
    </location>
</feature>
<dbReference type="PANTHER" id="PTHR42711:SF5">
    <property type="entry name" value="ABC TRANSPORTER ATP-BINDING PROTEIN NATA"/>
    <property type="match status" value="1"/>
</dbReference>
<dbReference type="CDD" id="cd03230">
    <property type="entry name" value="ABC_DR_subfamily_A"/>
    <property type="match status" value="1"/>
</dbReference>
<proteinExistence type="inferred from homology"/>
<dbReference type="InterPro" id="IPR050763">
    <property type="entry name" value="ABC_transporter_ATP-binding"/>
</dbReference>
<evidence type="ECO:0000313" key="8">
    <source>
        <dbReference type="EMBL" id="MBD5778772.1"/>
    </source>
</evidence>
<dbReference type="InterPro" id="IPR003439">
    <property type="entry name" value="ABC_transporter-like_ATP-bd"/>
</dbReference>
<keyword evidence="5 8" id="KW-0067">ATP-binding</keyword>
<protein>
    <submittedName>
        <fullName evidence="8">ABC transporter ATP-binding protein</fullName>
    </submittedName>
</protein>
<dbReference type="PANTHER" id="PTHR42711">
    <property type="entry name" value="ABC TRANSPORTER ATP-BINDING PROTEIN"/>
    <property type="match status" value="1"/>
</dbReference>
<evidence type="ECO:0000313" key="9">
    <source>
        <dbReference type="Proteomes" id="UP000622317"/>
    </source>
</evidence>
<dbReference type="AlphaFoldDB" id="A0A927F5E1"/>
<feature type="region of interest" description="Disordered" evidence="6">
    <location>
        <begin position="324"/>
        <end position="370"/>
    </location>
</feature>
<dbReference type="RefSeq" id="WP_191615900.1">
    <property type="nucleotide sequence ID" value="NZ_JACYFG010000006.1"/>
</dbReference>
<gene>
    <name evidence="8" type="ORF">IEN85_04665</name>
</gene>
<dbReference type="GO" id="GO:0005524">
    <property type="term" value="F:ATP binding"/>
    <property type="evidence" value="ECO:0007669"/>
    <property type="project" value="UniProtKB-KW"/>
</dbReference>
<evidence type="ECO:0000256" key="3">
    <source>
        <dbReference type="ARBA" id="ARBA00022458"/>
    </source>
</evidence>
<dbReference type="SUPFAM" id="SSF52540">
    <property type="entry name" value="P-loop containing nucleoside triphosphate hydrolases"/>
    <property type="match status" value="1"/>
</dbReference>
<keyword evidence="3" id="KW-0536">Nodulation</keyword>
<dbReference type="InterPro" id="IPR027417">
    <property type="entry name" value="P-loop_NTPase"/>
</dbReference>
<dbReference type="PROSITE" id="PS50893">
    <property type="entry name" value="ABC_TRANSPORTER_2"/>
    <property type="match status" value="1"/>
</dbReference>
<dbReference type="EMBL" id="JACYFG010000006">
    <property type="protein sequence ID" value="MBD5778772.1"/>
    <property type="molecule type" value="Genomic_DNA"/>
</dbReference>